<dbReference type="SUPFAM" id="SSF52047">
    <property type="entry name" value="RNI-like"/>
    <property type="match status" value="1"/>
</dbReference>
<evidence type="ECO:0000313" key="6">
    <source>
        <dbReference type="Proteomes" id="UP000570595"/>
    </source>
</evidence>
<evidence type="ECO:0000256" key="1">
    <source>
        <dbReference type="ARBA" id="ARBA00022598"/>
    </source>
</evidence>
<dbReference type="Pfam" id="PF00733">
    <property type="entry name" value="Asn_synthase"/>
    <property type="match status" value="1"/>
</dbReference>
<dbReference type="CDD" id="cd22997">
    <property type="entry name" value="GT_LH"/>
    <property type="match status" value="1"/>
</dbReference>
<dbReference type="InterPro" id="IPR014729">
    <property type="entry name" value="Rossmann-like_a/b/a_fold"/>
</dbReference>
<dbReference type="SMART" id="SM00368">
    <property type="entry name" value="LRR_RI"/>
    <property type="match status" value="5"/>
</dbReference>
<reference evidence="5 6" key="1">
    <citation type="submission" date="2020-04" db="EMBL/GenBank/DDBJ databases">
        <title>Perkinsus olseni comparative genomics.</title>
        <authorList>
            <person name="Bogema D.R."/>
        </authorList>
    </citation>
    <scope>NUCLEOTIDE SEQUENCE [LARGE SCALE GENOMIC DNA]</scope>
    <source>
        <strain evidence="5">ATCC PRA-179</strain>
    </source>
</reference>
<dbReference type="GO" id="GO:0005829">
    <property type="term" value="C:cytosol"/>
    <property type="evidence" value="ECO:0007669"/>
    <property type="project" value="TreeGrafter"/>
</dbReference>
<keyword evidence="2" id="KW-0547">Nucleotide-binding</keyword>
<dbReference type="SUPFAM" id="SSF52402">
    <property type="entry name" value="Adenine nucleotide alpha hydrolases-like"/>
    <property type="match status" value="1"/>
</dbReference>
<protein>
    <recommendedName>
        <fullName evidence="4">Glutamine amidotransferase type-2 domain-containing protein</fullName>
    </recommendedName>
</protein>
<dbReference type="OrthoDB" id="430702at2759"/>
<dbReference type="InterPro" id="IPR032675">
    <property type="entry name" value="LRR_dom_sf"/>
</dbReference>
<keyword evidence="1" id="KW-0436">Ligase</keyword>
<dbReference type="InterPro" id="IPR050795">
    <property type="entry name" value="Asn_Synthetase"/>
</dbReference>
<dbReference type="GO" id="GO:0005524">
    <property type="term" value="F:ATP binding"/>
    <property type="evidence" value="ECO:0007669"/>
    <property type="project" value="UniProtKB-KW"/>
</dbReference>
<dbReference type="InterPro" id="IPR001962">
    <property type="entry name" value="Asn_synthase"/>
</dbReference>
<evidence type="ECO:0000256" key="3">
    <source>
        <dbReference type="ARBA" id="ARBA00022840"/>
    </source>
</evidence>
<evidence type="ECO:0000313" key="5">
    <source>
        <dbReference type="EMBL" id="KAF4655298.1"/>
    </source>
</evidence>
<comment type="caution">
    <text evidence="5">The sequence shown here is derived from an EMBL/GenBank/DDBJ whole genome shotgun (WGS) entry which is preliminary data.</text>
</comment>
<dbReference type="InterPro" id="IPR001611">
    <property type="entry name" value="Leu-rich_rpt"/>
</dbReference>
<dbReference type="Proteomes" id="UP000570595">
    <property type="component" value="Unassembled WGS sequence"/>
</dbReference>
<dbReference type="GO" id="GO:0004066">
    <property type="term" value="F:asparagine synthase (glutamine-hydrolyzing) activity"/>
    <property type="evidence" value="ECO:0007669"/>
    <property type="project" value="InterPro"/>
</dbReference>
<evidence type="ECO:0000256" key="2">
    <source>
        <dbReference type="ARBA" id="ARBA00022741"/>
    </source>
</evidence>
<dbReference type="GO" id="GO:0006529">
    <property type="term" value="P:asparagine biosynthetic process"/>
    <property type="evidence" value="ECO:0007669"/>
    <property type="project" value="InterPro"/>
</dbReference>
<evidence type="ECO:0000259" key="4">
    <source>
        <dbReference type="PROSITE" id="PS51278"/>
    </source>
</evidence>
<feature type="domain" description="Glutamine amidotransferase type-2" evidence="4">
    <location>
        <begin position="1"/>
        <end position="125"/>
    </location>
</feature>
<dbReference type="PANTHER" id="PTHR11772">
    <property type="entry name" value="ASPARAGINE SYNTHETASE"/>
    <property type="match status" value="1"/>
</dbReference>
<dbReference type="Pfam" id="PF13516">
    <property type="entry name" value="LRR_6"/>
    <property type="match status" value="1"/>
</dbReference>
<dbReference type="SUPFAM" id="SSF56235">
    <property type="entry name" value="N-terminal nucleophile aminohydrolases (Ntn hydrolases)"/>
    <property type="match status" value="1"/>
</dbReference>
<proteinExistence type="predicted"/>
<dbReference type="PANTHER" id="PTHR11772:SF2">
    <property type="entry name" value="ASPARAGINE SYNTHETASE [GLUTAMINE-HYDROLYZING]"/>
    <property type="match status" value="1"/>
</dbReference>
<gene>
    <name evidence="5" type="ORF">FOZ61_007651</name>
</gene>
<dbReference type="InterPro" id="IPR029055">
    <property type="entry name" value="Ntn_hydrolases_N"/>
</dbReference>
<name>A0A7J6L7W1_PEROL</name>
<sequence>MTGPLTPQPFLSDDRSIAVVFNGEIYNYKELCPTCLSDGECLVGLYTTYGAPMFARLLDGEFAIVIHDFARQVAVLASDPFGTKPLSYACDSRGVHAATYESSLIGLGLEARHVPPNTVLEISLDGGCRETPLGPTFEFDLRQFKTDTSDWQRAFTAAVEKRVRYARPGAVFLGLSSGYDSGAIQSALVGMSRPHSAYSIYSQEDLGILEARAEYSRNVSDSTLFILTEGGLALSHTILQERGEPFHYSQRGRLGMMFDDPAASGMAFICGVAREEGRTLYLSGTGADETISDYGFNGTRIFPHSDFGGLFPTDLEGLFPWQSFFLGTQRDYLMKEEMVAGAFGIEARYPFLDRRVVQEYLWLTADVKNSEYKKPVADFLEGSLYPVLEGKRGFDAHVNILPGVDLSQRVVLGTTQGGGMPPTARQDDLWRLEAELDRARLFAESLQSSFLHMQTWWYVRLQQTLRRPWPATHLPNEGIVKAITCVTDQNDTVADLPVFKILQATSPVTVVNTCADLRSSDWSGMNVRVKSYADYLSREPPDDALYIVVDGMDVFFNDLSRLSDTRGLAVDQFIKEVFETFGKPIVLSTERLCGWGGANECSDEEIARFPEASTDSRFLNAGAYMGGRDALLSMLLWVIEFAGTADFKSDQRLFFEFYWSHPHLVALDHQQLLFGNFIETVGVPCPDGWKPPCAHQPCCTISDDFGLFNETLGLYEIRGCEVARRADSGDHRLPIAWHGNGVGKWMFLLIVDELARQCPPVAEAILSSTSADNILSGFAAIAHHQERSESYRAATASRVGGIAILKMSDTQAMDHTVESAVSDQFPTATTEVWAMGVSALPDTMEPGHGEVMATEGMLLVIDVEPSMMTANPKEIYADLCRKNDLRPLECIEDSLGDPQRSFTAEGVSCCIRGDGRPQCTRVTAVHCRLLCRALEIAGVRIDTIDLSYNPIQDEGCTAIASLVQGGANKIKLRGCMLSGTGVSRLLSALRIFRSSSCDTEELDFSDNPIGTAAGVEIADWLRRTAEEGAVLKSNEGDGGGNTGLKSLLVDSCDLGYDAVHAIINVLDPNNAERRAAVVEGLDISNPRLQNHQNSQLLFEHMGRMLSSNTRLRKLHLGKMRMKDDTLKILIDALASNLDNEIAVLDLRCNLIGWKGLQVLAAYIQSDSCKLTHLNLEANRIGDMLETAAVVQFCHAVAQPGGGIVALNVNRNSLCGNALLALVKCVRECAPRLGTVMWYFNDWDEEAKESLKAIPHLEYLSTDIFIQEVCDENQTASHAVYNGNIAWNYGV</sequence>
<dbReference type="Gene3D" id="3.80.10.10">
    <property type="entry name" value="Ribonuclease Inhibitor"/>
    <property type="match status" value="1"/>
</dbReference>
<dbReference type="Gene3D" id="3.40.50.620">
    <property type="entry name" value="HUPs"/>
    <property type="match status" value="1"/>
</dbReference>
<organism evidence="5 6">
    <name type="scientific">Perkinsus olseni</name>
    <name type="common">Perkinsus atlanticus</name>
    <dbReference type="NCBI Taxonomy" id="32597"/>
    <lineage>
        <taxon>Eukaryota</taxon>
        <taxon>Sar</taxon>
        <taxon>Alveolata</taxon>
        <taxon>Perkinsozoa</taxon>
        <taxon>Perkinsea</taxon>
        <taxon>Perkinsida</taxon>
        <taxon>Perkinsidae</taxon>
        <taxon>Perkinsus</taxon>
    </lineage>
</organism>
<accession>A0A7J6L7W1</accession>
<dbReference type="EMBL" id="JABAHT010000474">
    <property type="protein sequence ID" value="KAF4655298.1"/>
    <property type="molecule type" value="Genomic_DNA"/>
</dbReference>
<dbReference type="PROSITE" id="PS51278">
    <property type="entry name" value="GATASE_TYPE_2"/>
    <property type="match status" value="1"/>
</dbReference>
<dbReference type="Gene3D" id="3.60.20.10">
    <property type="entry name" value="Glutamine Phosphoribosylpyrophosphate, subunit 1, domain 1"/>
    <property type="match status" value="1"/>
</dbReference>
<dbReference type="Pfam" id="PF13537">
    <property type="entry name" value="GATase_7"/>
    <property type="match status" value="1"/>
</dbReference>
<keyword evidence="3" id="KW-0067">ATP-binding</keyword>
<dbReference type="InterPro" id="IPR017932">
    <property type="entry name" value="GATase_2_dom"/>
</dbReference>